<comment type="function">
    <text evidence="1">Catalyzes the hydrolysis of futalosine (FL) to dehypoxanthine futalosine (DHFL) and hypoxanthine, a step in the biosynthesis of menaquinone (MK, vitamin K2).</text>
</comment>
<dbReference type="GO" id="GO:0005829">
    <property type="term" value="C:cytosol"/>
    <property type="evidence" value="ECO:0007669"/>
    <property type="project" value="TreeGrafter"/>
</dbReference>
<dbReference type="GO" id="GO:0008930">
    <property type="term" value="F:methylthioadenosine nucleosidase activity"/>
    <property type="evidence" value="ECO:0007669"/>
    <property type="project" value="TreeGrafter"/>
</dbReference>
<comment type="catalytic activity">
    <reaction evidence="1">
        <text>futalosine + H2O = dehypoxanthine futalosine + hypoxanthine</text>
        <dbReference type="Rhea" id="RHEA:25904"/>
        <dbReference type="ChEBI" id="CHEBI:15377"/>
        <dbReference type="ChEBI" id="CHEBI:17368"/>
        <dbReference type="ChEBI" id="CHEBI:58863"/>
        <dbReference type="ChEBI" id="CHEBI:58864"/>
        <dbReference type="EC" id="3.2.2.26"/>
    </reaction>
</comment>
<evidence type="ECO:0000313" key="4">
    <source>
        <dbReference type="EMBL" id="GAE32089.1"/>
    </source>
</evidence>
<dbReference type="GO" id="GO:0019284">
    <property type="term" value="P:L-methionine salvage from S-adenosylmethionine"/>
    <property type="evidence" value="ECO:0007669"/>
    <property type="project" value="TreeGrafter"/>
</dbReference>
<dbReference type="SUPFAM" id="SSF53167">
    <property type="entry name" value="Purine and uridine phosphorylases"/>
    <property type="match status" value="1"/>
</dbReference>
<dbReference type="GO" id="GO:0009234">
    <property type="term" value="P:menaquinone biosynthetic process"/>
    <property type="evidence" value="ECO:0007669"/>
    <property type="project" value="UniProtKB-UniRule"/>
</dbReference>
<comment type="pathway">
    <text evidence="1">Quinol/quinone metabolism; menaquinone biosynthesis.</text>
</comment>
<dbReference type="UniPathway" id="UPA00079"/>
<dbReference type="STRING" id="1236971.JCM9152_3606"/>
<comment type="caution">
    <text evidence="4">The sequence shown here is derived from an EMBL/GenBank/DDBJ whole genome shotgun (WGS) entry which is preliminary data.</text>
</comment>
<accession>W4QL71</accession>
<dbReference type="PANTHER" id="PTHR46832">
    <property type="entry name" value="5'-METHYLTHIOADENOSINE/S-ADENOSYLHOMOCYSTEINE NUCLEOSIDASE"/>
    <property type="match status" value="1"/>
</dbReference>
<dbReference type="HAMAP" id="MF_00991">
    <property type="entry name" value="MqnB"/>
    <property type="match status" value="1"/>
</dbReference>
<gene>
    <name evidence="1" type="primary">mqnB</name>
    <name evidence="4" type="ORF">JCM9152_3606</name>
</gene>
<evidence type="ECO:0000256" key="2">
    <source>
        <dbReference type="NCBIfam" id="TIGR03664"/>
    </source>
</evidence>
<dbReference type="NCBIfam" id="NF006087">
    <property type="entry name" value="PRK08236.1"/>
    <property type="match status" value="1"/>
</dbReference>
<keyword evidence="1" id="KW-0378">Hydrolase</keyword>
<evidence type="ECO:0000259" key="3">
    <source>
        <dbReference type="Pfam" id="PF01048"/>
    </source>
</evidence>
<dbReference type="AlphaFoldDB" id="W4QL71"/>
<dbReference type="CDD" id="cd17766">
    <property type="entry name" value="futalosine_nucleosidase_MqnB"/>
    <property type="match status" value="1"/>
</dbReference>
<feature type="domain" description="Nucleoside phosphorylase" evidence="3">
    <location>
        <begin position="30"/>
        <end position="210"/>
    </location>
</feature>
<dbReference type="GO" id="GO:0008782">
    <property type="term" value="F:adenosylhomocysteine nucleosidase activity"/>
    <property type="evidence" value="ECO:0007669"/>
    <property type="project" value="TreeGrafter"/>
</dbReference>
<reference evidence="4" key="1">
    <citation type="journal article" date="2014" name="Genome Announc.">
        <title>Draft Genome Sequences of Three Alkaliphilic Bacillus Strains, Bacillus wakoensis JCM 9140T, Bacillus akibai JCM 9157T, and Bacillus hemicellulosilyticus JCM 9152T.</title>
        <authorList>
            <person name="Yuki M."/>
            <person name="Oshima K."/>
            <person name="Suda W."/>
            <person name="Oshida Y."/>
            <person name="Kitamura K."/>
            <person name="Iida T."/>
            <person name="Hattori M."/>
            <person name="Ohkuma M."/>
        </authorList>
    </citation>
    <scope>NUCLEOTIDE SEQUENCE [LARGE SCALE GENOMIC DNA]</scope>
    <source>
        <strain evidence="4">JCM 9152</strain>
    </source>
</reference>
<proteinExistence type="inferred from homology"/>
<dbReference type="InterPro" id="IPR000845">
    <property type="entry name" value="Nucleoside_phosphorylase_d"/>
</dbReference>
<comment type="similarity">
    <text evidence="1">Belongs to the PNP/UDP phosphorylase family. Futalosine hydrolase subfamily.</text>
</comment>
<dbReference type="Gene3D" id="3.40.50.1580">
    <property type="entry name" value="Nucleoside phosphorylase domain"/>
    <property type="match status" value="1"/>
</dbReference>
<dbReference type="InterPro" id="IPR035994">
    <property type="entry name" value="Nucleoside_phosphorylase_sf"/>
</dbReference>
<dbReference type="GO" id="GO:0009116">
    <property type="term" value="P:nucleoside metabolic process"/>
    <property type="evidence" value="ECO:0007669"/>
    <property type="project" value="InterPro"/>
</dbReference>
<dbReference type="NCBIfam" id="TIGR03664">
    <property type="entry name" value="fut_nucase"/>
    <property type="match status" value="1"/>
</dbReference>
<organism evidence="4 5">
    <name type="scientific">Halalkalibacter hemicellulosilyticusJCM 9152</name>
    <dbReference type="NCBI Taxonomy" id="1236971"/>
    <lineage>
        <taxon>Bacteria</taxon>
        <taxon>Bacillati</taxon>
        <taxon>Bacillota</taxon>
        <taxon>Bacilli</taxon>
        <taxon>Bacillales</taxon>
        <taxon>Bacillaceae</taxon>
        <taxon>Halalkalibacter</taxon>
    </lineage>
</organism>
<dbReference type="EMBL" id="BAUU01000028">
    <property type="protein sequence ID" value="GAE32089.1"/>
    <property type="molecule type" value="Genomic_DNA"/>
</dbReference>
<sequence length="215" mass="23013">MKESDVLIMTSVEAEKQAIEAGLGRNERFHVKLAGVGPVEAAVATALELSKGSYQYVLNMGIAGGFEERSSVGSIVIASRQILADLGVQTDEGFQKVESLGFGQSTLVPDQTYVDKLTRFGSHSNISMQVGEILTLSTVTGTAMRTIELKKQYPEAAAEAMEGFGVGLAASKVGIPFMEVRAISNVVGPRDRDAWRIADALQALKETTQYIAEVL</sequence>
<protein>
    <recommendedName>
        <fullName evidence="1 2">Futalosine hydrolase</fullName>
        <shortName evidence="1">FL hydrolase</shortName>
        <ecNumber evidence="1 2">3.2.2.26</ecNumber>
    </recommendedName>
    <alternativeName>
        <fullName evidence="1">Futalosine nucleosidase</fullName>
    </alternativeName>
    <alternativeName>
        <fullName evidence="1">Menaquinone biosynthetic enzyme MqnB</fullName>
    </alternativeName>
</protein>
<keyword evidence="1" id="KW-0474">Menaquinone biosynthesis</keyword>
<dbReference type="RefSeq" id="WP_035346343.1">
    <property type="nucleotide sequence ID" value="NZ_BAUU01000028.1"/>
</dbReference>
<dbReference type="InterPro" id="IPR019963">
    <property type="entry name" value="FL_hydrolase_MqnB"/>
</dbReference>
<evidence type="ECO:0000256" key="1">
    <source>
        <dbReference type="HAMAP-Rule" id="MF_00991"/>
    </source>
</evidence>
<dbReference type="Pfam" id="PF01048">
    <property type="entry name" value="PNP_UDP_1"/>
    <property type="match status" value="1"/>
</dbReference>
<keyword evidence="5" id="KW-1185">Reference proteome</keyword>
<dbReference type="Proteomes" id="UP000018895">
    <property type="component" value="Unassembled WGS sequence"/>
</dbReference>
<name>W4QL71_9BACI</name>
<dbReference type="PANTHER" id="PTHR46832:SF2">
    <property type="entry name" value="FUTALOSINE HYDROLASE"/>
    <property type="match status" value="1"/>
</dbReference>
<evidence type="ECO:0000313" key="5">
    <source>
        <dbReference type="Proteomes" id="UP000018895"/>
    </source>
</evidence>
<dbReference type="OrthoDB" id="9788270at2"/>
<dbReference type="EC" id="3.2.2.26" evidence="1 2"/>